<name>A0ABY4EJX1_9BACI</name>
<gene>
    <name evidence="2" type="ORF">MUN89_18940</name>
</gene>
<proteinExistence type="predicted"/>
<evidence type="ECO:0000313" key="3">
    <source>
        <dbReference type="Proteomes" id="UP000831787"/>
    </source>
</evidence>
<keyword evidence="1" id="KW-1133">Transmembrane helix</keyword>
<dbReference type="InterPro" id="IPR016024">
    <property type="entry name" value="ARM-type_fold"/>
</dbReference>
<dbReference type="EMBL" id="CP095073">
    <property type="protein sequence ID" value="UOQ43919.1"/>
    <property type="molecule type" value="Genomic_DNA"/>
</dbReference>
<dbReference type="Proteomes" id="UP000831787">
    <property type="component" value="Chromosome"/>
</dbReference>
<evidence type="ECO:0008006" key="4">
    <source>
        <dbReference type="Google" id="ProtNLM"/>
    </source>
</evidence>
<keyword evidence="1" id="KW-0812">Transmembrane</keyword>
<accession>A0ABY4EJX1</accession>
<evidence type="ECO:0000256" key="1">
    <source>
        <dbReference type="SAM" id="Phobius"/>
    </source>
</evidence>
<dbReference type="SUPFAM" id="SSF48371">
    <property type="entry name" value="ARM repeat"/>
    <property type="match status" value="1"/>
</dbReference>
<feature type="transmembrane region" description="Helical" evidence="1">
    <location>
        <begin position="6"/>
        <end position="29"/>
    </location>
</feature>
<protein>
    <recommendedName>
        <fullName evidence="4">HEAT repeat domain-containing protein</fullName>
    </recommendedName>
</protein>
<keyword evidence="1" id="KW-0472">Membrane</keyword>
<sequence>MFVNLELAMGMAVILLTLMAVIMAITLTIKIGKIRKEKKTQECLQKHQNYLDYVQTAMDLREDIQPPASALNKFERKVFQQLLSEWINRLSGIHKEKLIQLCEDMGLTAFNLKRLNSSMHINRIDAAYYLGTMRHTPAVPHLFTLLRKNKFDSTIYIIGRSIAQASEKPEEVGEMLEYLADGKKSTYQLLADIAKEASVDLKECYFRFLTSQNPALIKVGLIGLRDEVGPEVPASVRKLMTSNDKATRMLTIQILTASMALSAKEVVTLAKATDDQVRMLIFEWIGETEQLRFTELLEEGLHSRNLEVARTCAKSLLGLGNVGFSILCKAALETDSASGSKIALDAVHEELDQYENAEEDVEQLNHFNQKQFLYKKFFGKDRSLVEAI</sequence>
<dbReference type="RefSeq" id="WP_244709457.1">
    <property type="nucleotide sequence ID" value="NZ_CP095073.1"/>
</dbReference>
<keyword evidence="3" id="KW-1185">Reference proteome</keyword>
<organism evidence="2 3">
    <name type="scientific">Halobacillus salinarum</name>
    <dbReference type="NCBI Taxonomy" id="2932257"/>
    <lineage>
        <taxon>Bacteria</taxon>
        <taxon>Bacillati</taxon>
        <taxon>Bacillota</taxon>
        <taxon>Bacilli</taxon>
        <taxon>Bacillales</taxon>
        <taxon>Bacillaceae</taxon>
        <taxon>Halobacillus</taxon>
    </lineage>
</organism>
<reference evidence="2 3" key="1">
    <citation type="submission" date="2022-04" db="EMBL/GenBank/DDBJ databases">
        <title>Halobacillus sp. isolated from saltern.</title>
        <authorList>
            <person name="Won M."/>
            <person name="Lee C.-M."/>
            <person name="Woen H.-Y."/>
            <person name="Kwon S.-W."/>
        </authorList>
    </citation>
    <scope>NUCLEOTIDE SEQUENCE [LARGE SCALE GENOMIC DNA]</scope>
    <source>
        <strain evidence="2 3">SSBR10-3</strain>
    </source>
</reference>
<evidence type="ECO:0000313" key="2">
    <source>
        <dbReference type="EMBL" id="UOQ43919.1"/>
    </source>
</evidence>